<dbReference type="NCBIfam" id="TIGR00138">
    <property type="entry name" value="rsmG_gidB"/>
    <property type="match status" value="1"/>
</dbReference>
<organism evidence="7 8">
    <name type="scientific">Thalassolituus marinus</name>
    <dbReference type="NCBI Taxonomy" id="671053"/>
    <lineage>
        <taxon>Bacteria</taxon>
        <taxon>Pseudomonadati</taxon>
        <taxon>Pseudomonadota</taxon>
        <taxon>Gammaproteobacteria</taxon>
        <taxon>Oceanospirillales</taxon>
        <taxon>Oceanospirillaceae</taxon>
        <taxon>Thalassolituus</taxon>
    </lineage>
</organism>
<comment type="caution">
    <text evidence="6">Lacks conserved residue(s) required for the propagation of feature annotation.</text>
</comment>
<evidence type="ECO:0000256" key="3">
    <source>
        <dbReference type="ARBA" id="ARBA00022603"/>
    </source>
</evidence>
<keyword evidence="1 6" id="KW-0963">Cytoplasm</keyword>
<dbReference type="EC" id="2.1.1.170" evidence="6"/>
<dbReference type="Proteomes" id="UP000714380">
    <property type="component" value="Unassembled WGS sequence"/>
</dbReference>
<comment type="catalytic activity">
    <reaction evidence="6">
        <text>guanosine(527) in 16S rRNA + S-adenosyl-L-methionine = N(7)-methylguanosine(527) in 16S rRNA + S-adenosyl-L-homocysteine</text>
        <dbReference type="Rhea" id="RHEA:42732"/>
        <dbReference type="Rhea" id="RHEA-COMP:10209"/>
        <dbReference type="Rhea" id="RHEA-COMP:10210"/>
        <dbReference type="ChEBI" id="CHEBI:57856"/>
        <dbReference type="ChEBI" id="CHEBI:59789"/>
        <dbReference type="ChEBI" id="CHEBI:74269"/>
        <dbReference type="ChEBI" id="CHEBI:74480"/>
        <dbReference type="EC" id="2.1.1.170"/>
    </reaction>
</comment>
<dbReference type="Pfam" id="PF02527">
    <property type="entry name" value="GidB"/>
    <property type="match status" value="1"/>
</dbReference>
<dbReference type="EMBL" id="JAEDAH010000010">
    <property type="protein sequence ID" value="MCA6062480.1"/>
    <property type="molecule type" value="Genomic_DNA"/>
</dbReference>
<comment type="similarity">
    <text evidence="6">Belongs to the methyltransferase superfamily. RNA methyltransferase RsmG family.</text>
</comment>
<evidence type="ECO:0000256" key="5">
    <source>
        <dbReference type="ARBA" id="ARBA00022691"/>
    </source>
</evidence>
<reference evidence="7 8" key="1">
    <citation type="submission" date="2020-12" db="EMBL/GenBank/DDBJ databases">
        <title>Novel Thalassolituus-related marine hydrocarbonoclastic bacteria mediated algae-derived hydrocarbons mineralization in twilight zone of the northern South China Sea.</title>
        <authorList>
            <person name="Dong C."/>
        </authorList>
    </citation>
    <scope>NUCLEOTIDE SEQUENCE [LARGE SCALE GENOMIC DNA]</scope>
    <source>
        <strain evidence="7 8">IMCC1826</strain>
    </source>
</reference>
<dbReference type="PANTHER" id="PTHR31760">
    <property type="entry name" value="S-ADENOSYL-L-METHIONINE-DEPENDENT METHYLTRANSFERASES SUPERFAMILY PROTEIN"/>
    <property type="match status" value="1"/>
</dbReference>
<dbReference type="PIRSF" id="PIRSF003078">
    <property type="entry name" value="GidB"/>
    <property type="match status" value="1"/>
</dbReference>
<keyword evidence="2 6" id="KW-0698">rRNA processing</keyword>
<sequence length="215" mass="24367">MIPYSDALTKQLVRGAQAMQIELTPAQQDSLMAYLGLFQKWNKAYNLTAIREPERMVSLHLLDSLAVHPYVQNVDNIIDVGTGPGLPGVVLAIMNPHKQFTLLDSNGKKTRFLFQARTALGLNNITIVNDRVEAYNPPQLFDMIVSRAFASLADMTHWCQHLRAENGCFLAMKGQYPDDEIRDIEQDFVVEETFTLTVPDVDGERHLLRIRPRTE</sequence>
<evidence type="ECO:0000256" key="2">
    <source>
        <dbReference type="ARBA" id="ARBA00022552"/>
    </source>
</evidence>
<dbReference type="RefSeq" id="WP_225671534.1">
    <property type="nucleotide sequence ID" value="NZ_JAEDAH010000010.1"/>
</dbReference>
<evidence type="ECO:0000313" key="7">
    <source>
        <dbReference type="EMBL" id="MCA6062480.1"/>
    </source>
</evidence>
<dbReference type="InterPro" id="IPR003682">
    <property type="entry name" value="rRNA_ssu_MeTfrase_G"/>
</dbReference>
<name>A0ABS7ZQ49_9GAMM</name>
<comment type="function">
    <text evidence="6">Specifically methylates the N7 position of guanine in position 527 of 16S rRNA.</text>
</comment>
<dbReference type="SUPFAM" id="SSF53335">
    <property type="entry name" value="S-adenosyl-L-methionine-dependent methyltransferases"/>
    <property type="match status" value="1"/>
</dbReference>
<feature type="binding site" evidence="6">
    <location>
        <position position="81"/>
    </location>
    <ligand>
        <name>S-adenosyl-L-methionine</name>
        <dbReference type="ChEBI" id="CHEBI:59789"/>
    </ligand>
</feature>
<comment type="subcellular location">
    <subcellularLocation>
        <location evidence="6">Cytoplasm</location>
    </subcellularLocation>
</comment>
<keyword evidence="3 6" id="KW-0489">Methyltransferase</keyword>
<evidence type="ECO:0000256" key="4">
    <source>
        <dbReference type="ARBA" id="ARBA00022679"/>
    </source>
</evidence>
<feature type="binding site" evidence="6">
    <location>
        <position position="147"/>
    </location>
    <ligand>
        <name>S-adenosyl-L-methionine</name>
        <dbReference type="ChEBI" id="CHEBI:59789"/>
    </ligand>
</feature>
<dbReference type="CDD" id="cd02440">
    <property type="entry name" value="AdoMet_MTases"/>
    <property type="match status" value="1"/>
</dbReference>
<feature type="binding site" evidence="6">
    <location>
        <position position="86"/>
    </location>
    <ligand>
        <name>S-adenosyl-L-methionine</name>
        <dbReference type="ChEBI" id="CHEBI:59789"/>
    </ligand>
</feature>
<dbReference type="InterPro" id="IPR029063">
    <property type="entry name" value="SAM-dependent_MTases_sf"/>
</dbReference>
<keyword evidence="5 6" id="KW-0949">S-adenosyl-L-methionine</keyword>
<evidence type="ECO:0000256" key="1">
    <source>
        <dbReference type="ARBA" id="ARBA00022490"/>
    </source>
</evidence>
<dbReference type="Gene3D" id="3.40.50.150">
    <property type="entry name" value="Vaccinia Virus protein VP39"/>
    <property type="match status" value="1"/>
</dbReference>
<gene>
    <name evidence="6 7" type="primary">rsmG</name>
    <name evidence="7" type="ORF">I9W95_02555</name>
</gene>
<dbReference type="HAMAP" id="MF_00074">
    <property type="entry name" value="16SrRNA_methyltr_G"/>
    <property type="match status" value="1"/>
</dbReference>
<proteinExistence type="inferred from homology"/>
<evidence type="ECO:0000313" key="8">
    <source>
        <dbReference type="Proteomes" id="UP000714380"/>
    </source>
</evidence>
<comment type="caution">
    <text evidence="7">The sequence shown here is derived from an EMBL/GenBank/DDBJ whole genome shotgun (WGS) entry which is preliminary data.</text>
</comment>
<accession>A0ABS7ZQ49</accession>
<evidence type="ECO:0000256" key="6">
    <source>
        <dbReference type="HAMAP-Rule" id="MF_00074"/>
    </source>
</evidence>
<dbReference type="PANTHER" id="PTHR31760:SF0">
    <property type="entry name" value="S-ADENOSYL-L-METHIONINE-DEPENDENT METHYLTRANSFERASES SUPERFAMILY PROTEIN"/>
    <property type="match status" value="1"/>
</dbReference>
<keyword evidence="8" id="KW-1185">Reference proteome</keyword>
<feature type="binding site" evidence="6">
    <location>
        <begin position="132"/>
        <end position="133"/>
    </location>
    <ligand>
        <name>S-adenosyl-L-methionine</name>
        <dbReference type="ChEBI" id="CHEBI:59789"/>
    </ligand>
</feature>
<protein>
    <recommendedName>
        <fullName evidence="6">Ribosomal RNA small subunit methyltransferase G</fullName>
        <ecNumber evidence="6">2.1.1.170</ecNumber>
    </recommendedName>
    <alternativeName>
        <fullName evidence="6">16S rRNA 7-methylguanosine methyltransferase</fullName>
        <shortName evidence="6">16S rRNA m7G methyltransferase</shortName>
    </alternativeName>
</protein>
<keyword evidence="4 6" id="KW-0808">Transferase</keyword>